<reference evidence="2 3" key="1">
    <citation type="submission" date="2020-08" db="EMBL/GenBank/DDBJ databases">
        <title>Genomic Encyclopedia of Type Strains, Phase IV (KMG-IV): sequencing the most valuable type-strain genomes for metagenomic binning, comparative biology and taxonomic classification.</title>
        <authorList>
            <person name="Goeker M."/>
        </authorList>
    </citation>
    <scope>NUCLEOTIDE SEQUENCE [LARGE SCALE GENOMIC DNA]</scope>
    <source>
        <strain evidence="2 3">DSM 19331</strain>
    </source>
</reference>
<sequence>MGKLALDALAGPVEEVNRRPEQVFEVGLQPRIAEHVEQGVKDRGQRRLNEGLFREWPRIGLVLERAMANPFQHYGNCGSDVQRRQRDGGSSGETQDVGRDDRQKLDGARNRAPVRDFGGASEEAKFVRRRILCRRIERLSPLS</sequence>
<gene>
    <name evidence="2" type="ORF">GGQ65_006862</name>
</gene>
<proteinExistence type="predicted"/>
<dbReference type="AlphaFoldDB" id="A0A7W6BLK2"/>
<feature type="compositionally biased region" description="Basic and acidic residues" evidence="1">
    <location>
        <begin position="96"/>
        <end position="109"/>
    </location>
</feature>
<dbReference type="Proteomes" id="UP000545490">
    <property type="component" value="Unassembled WGS sequence"/>
</dbReference>
<dbReference type="EMBL" id="JACIDG010000029">
    <property type="protein sequence ID" value="MBB3919516.1"/>
    <property type="molecule type" value="Genomic_DNA"/>
</dbReference>
<evidence type="ECO:0000313" key="3">
    <source>
        <dbReference type="Proteomes" id="UP000545490"/>
    </source>
</evidence>
<protein>
    <submittedName>
        <fullName evidence="2">Uncharacterized protein</fullName>
    </submittedName>
</protein>
<evidence type="ECO:0000256" key="1">
    <source>
        <dbReference type="SAM" id="MobiDB-lite"/>
    </source>
</evidence>
<feature type="region of interest" description="Disordered" evidence="1">
    <location>
        <begin position="73"/>
        <end position="119"/>
    </location>
</feature>
<name>A0A7W6BLK2_9HYPH</name>
<accession>A0A7W6BLK2</accession>
<evidence type="ECO:0000313" key="2">
    <source>
        <dbReference type="EMBL" id="MBB3919516.1"/>
    </source>
</evidence>
<comment type="caution">
    <text evidence="2">The sequence shown here is derived from an EMBL/GenBank/DDBJ whole genome shotgun (WGS) entry which is preliminary data.</text>
</comment>
<organism evidence="2 3">
    <name type="scientific">Rhizobium fabae</name>
    <dbReference type="NCBI Taxonomy" id="573179"/>
    <lineage>
        <taxon>Bacteria</taxon>
        <taxon>Pseudomonadati</taxon>
        <taxon>Pseudomonadota</taxon>
        <taxon>Alphaproteobacteria</taxon>
        <taxon>Hyphomicrobiales</taxon>
        <taxon>Rhizobiaceae</taxon>
        <taxon>Rhizobium/Agrobacterium group</taxon>
        <taxon>Rhizobium</taxon>
    </lineage>
</organism>